<dbReference type="EMBL" id="CM004401">
    <property type="protein sequence ID" value="KAG8637831.1"/>
    <property type="molecule type" value="Genomic_DNA"/>
</dbReference>
<comment type="caution">
    <text evidence="1">The sequence shown here is derived from an EMBL/GenBank/DDBJ whole genome shotgun (WGS) entry which is preliminary data.</text>
</comment>
<dbReference type="Proteomes" id="UP000091857">
    <property type="component" value="Chromosome 15"/>
</dbReference>
<accession>A0ACB7GCT9</accession>
<gene>
    <name evidence="1" type="ORF">MANES_15G168800v8</name>
</gene>
<reference evidence="2" key="1">
    <citation type="journal article" date="2016" name="Nat. Biotechnol.">
        <title>Sequencing wild and cultivated cassava and related species reveals extensive interspecific hybridization and genetic diversity.</title>
        <authorList>
            <person name="Bredeson J.V."/>
            <person name="Lyons J.B."/>
            <person name="Prochnik S.E."/>
            <person name="Wu G.A."/>
            <person name="Ha C.M."/>
            <person name="Edsinger-Gonzales E."/>
            <person name="Grimwood J."/>
            <person name="Schmutz J."/>
            <person name="Rabbi I.Y."/>
            <person name="Egesi C."/>
            <person name="Nauluvula P."/>
            <person name="Lebot V."/>
            <person name="Ndunguru J."/>
            <person name="Mkamilo G."/>
            <person name="Bart R.S."/>
            <person name="Setter T.L."/>
            <person name="Gleadow R.M."/>
            <person name="Kulakow P."/>
            <person name="Ferguson M.E."/>
            <person name="Rounsley S."/>
            <person name="Rokhsar D.S."/>
        </authorList>
    </citation>
    <scope>NUCLEOTIDE SEQUENCE [LARGE SCALE GENOMIC DNA]</scope>
    <source>
        <strain evidence="2">cv. AM560-2</strain>
    </source>
</reference>
<name>A0ACB7GCT9_MANES</name>
<evidence type="ECO:0000313" key="2">
    <source>
        <dbReference type="Proteomes" id="UP000091857"/>
    </source>
</evidence>
<protein>
    <submittedName>
        <fullName evidence="1">Uncharacterized protein</fullName>
    </submittedName>
</protein>
<keyword evidence="2" id="KW-1185">Reference proteome</keyword>
<proteinExistence type="predicted"/>
<evidence type="ECO:0000313" key="1">
    <source>
        <dbReference type="EMBL" id="KAG8637831.1"/>
    </source>
</evidence>
<sequence length="74" mass="8359">MRTAMAKISNMASAAREHMSICRAKVEEKVEKATARTHDEKKIAKERRKAKEARAKMELHQAKARHAAEKSSAK</sequence>
<organism evidence="1 2">
    <name type="scientific">Manihot esculenta</name>
    <name type="common">Cassava</name>
    <name type="synonym">Jatropha manihot</name>
    <dbReference type="NCBI Taxonomy" id="3983"/>
    <lineage>
        <taxon>Eukaryota</taxon>
        <taxon>Viridiplantae</taxon>
        <taxon>Streptophyta</taxon>
        <taxon>Embryophyta</taxon>
        <taxon>Tracheophyta</taxon>
        <taxon>Spermatophyta</taxon>
        <taxon>Magnoliopsida</taxon>
        <taxon>eudicotyledons</taxon>
        <taxon>Gunneridae</taxon>
        <taxon>Pentapetalae</taxon>
        <taxon>rosids</taxon>
        <taxon>fabids</taxon>
        <taxon>Malpighiales</taxon>
        <taxon>Euphorbiaceae</taxon>
        <taxon>Crotonoideae</taxon>
        <taxon>Manihoteae</taxon>
        <taxon>Manihot</taxon>
    </lineage>
</organism>